<dbReference type="GO" id="GO:0005524">
    <property type="term" value="F:ATP binding"/>
    <property type="evidence" value="ECO:0007669"/>
    <property type="project" value="UniProtKB-KW"/>
</dbReference>
<evidence type="ECO:0000256" key="4">
    <source>
        <dbReference type="ARBA" id="ARBA00022777"/>
    </source>
</evidence>
<dbReference type="EC" id="2.7.2.1" evidence="6"/>
<dbReference type="AlphaFoldDB" id="A0A841JRH6"/>
<comment type="subunit">
    <text evidence="6">Homodimer.</text>
</comment>
<protein>
    <recommendedName>
        <fullName evidence="6">Acetate kinase</fullName>
        <ecNumber evidence="6">2.7.2.1</ecNumber>
    </recommendedName>
    <alternativeName>
        <fullName evidence="6">Acetokinase</fullName>
    </alternativeName>
</protein>
<dbReference type="InterPro" id="IPR043129">
    <property type="entry name" value="ATPase_NBD"/>
</dbReference>
<keyword evidence="3 6" id="KW-0547">Nucleotide-binding</keyword>
<comment type="caution">
    <text evidence="8">The sequence shown here is derived from an EMBL/GenBank/DDBJ whole genome shotgun (WGS) entry which is preliminary data.</text>
</comment>
<dbReference type="PIRSF" id="PIRSF000722">
    <property type="entry name" value="Acetate_prop_kin"/>
    <property type="match status" value="1"/>
</dbReference>
<comment type="catalytic activity">
    <reaction evidence="6">
        <text>acetate + ATP = acetyl phosphate + ADP</text>
        <dbReference type="Rhea" id="RHEA:11352"/>
        <dbReference type="ChEBI" id="CHEBI:22191"/>
        <dbReference type="ChEBI" id="CHEBI:30089"/>
        <dbReference type="ChEBI" id="CHEBI:30616"/>
        <dbReference type="ChEBI" id="CHEBI:456216"/>
        <dbReference type="EC" id="2.7.2.1"/>
    </reaction>
</comment>
<dbReference type="SUPFAM" id="SSF53067">
    <property type="entry name" value="Actin-like ATPase domain"/>
    <property type="match status" value="2"/>
</dbReference>
<dbReference type="PRINTS" id="PR00471">
    <property type="entry name" value="ACETATEKNASE"/>
</dbReference>
<keyword evidence="5 6" id="KW-0067">ATP-binding</keyword>
<dbReference type="RefSeq" id="WP_260315282.1">
    <property type="nucleotide sequence ID" value="NZ_JACHEK010000003.1"/>
</dbReference>
<dbReference type="PROSITE" id="PS01075">
    <property type="entry name" value="ACETATE_KINASE_1"/>
    <property type="match status" value="1"/>
</dbReference>
<keyword evidence="6" id="KW-0963">Cytoplasm</keyword>
<evidence type="ECO:0000256" key="1">
    <source>
        <dbReference type="ARBA" id="ARBA00008748"/>
    </source>
</evidence>
<evidence type="ECO:0000256" key="3">
    <source>
        <dbReference type="ARBA" id="ARBA00022741"/>
    </source>
</evidence>
<dbReference type="GO" id="GO:0006083">
    <property type="term" value="P:acetate metabolic process"/>
    <property type="evidence" value="ECO:0007669"/>
    <property type="project" value="TreeGrafter"/>
</dbReference>
<evidence type="ECO:0000256" key="6">
    <source>
        <dbReference type="HAMAP-Rule" id="MF_00020"/>
    </source>
</evidence>
<dbReference type="InterPro" id="IPR023865">
    <property type="entry name" value="Aliphatic_acid_kinase_CS"/>
</dbReference>
<feature type="binding site" evidence="6">
    <location>
        <position position="14"/>
    </location>
    <ligand>
        <name>ATP</name>
        <dbReference type="ChEBI" id="CHEBI:30616"/>
    </ligand>
</feature>
<dbReference type="EMBL" id="JACHEK010000003">
    <property type="protein sequence ID" value="MBB6143760.1"/>
    <property type="molecule type" value="Genomic_DNA"/>
</dbReference>
<comment type="caution">
    <text evidence="6">Lacks conserved residue(s) required for the propagation of feature annotation.</text>
</comment>
<sequence length="361" mass="39166">MHILVVNSGSSSIKFSMFDSDPDQSLSEPKCLFDGQVSNIGEPDATLELRGTGDTNLSNEHSSVTASKPEDAMRMVLDAVCEPRMPAVEAVGYRVVHPGAKLHGHQRITAHVLSDLEDAVVFAPLHEPAAIAVIRSGMKRFPNVAHYACFDTAFHRTMPAEATTYPVPEVYRDKGARRYGFHGLSCESIVRQIRAEGDIFPRRMVIAHLGSGCSITALIDGCSVDTTMGLTPTGGVVMETRPGDLDPGLILYLLRQQKAASDEAISAVETMLNHSSGMVALAGMAGDMKEVRKAAARGNEQALLALKIFTRSVTKAIGGFSWLWVDWIQLSLREGLENTMRRDALKSSLIFRTSESPSAPR</sequence>
<dbReference type="GO" id="GO:0005737">
    <property type="term" value="C:cytoplasm"/>
    <property type="evidence" value="ECO:0007669"/>
    <property type="project" value="UniProtKB-SubCell"/>
</dbReference>
<dbReference type="PANTHER" id="PTHR21060">
    <property type="entry name" value="ACETATE KINASE"/>
    <property type="match status" value="1"/>
</dbReference>
<keyword evidence="6" id="KW-0460">Magnesium</keyword>
<feature type="site" description="Transition state stabilizer" evidence="6">
    <location>
        <position position="182"/>
    </location>
</feature>
<dbReference type="Gene3D" id="3.30.420.40">
    <property type="match status" value="2"/>
</dbReference>
<keyword evidence="6" id="KW-0479">Metal-binding</keyword>
<evidence type="ECO:0000313" key="8">
    <source>
        <dbReference type="EMBL" id="MBB6143760.1"/>
    </source>
</evidence>
<dbReference type="PROSITE" id="PS01076">
    <property type="entry name" value="ACETATE_KINASE_2"/>
    <property type="match status" value="1"/>
</dbReference>
<feature type="binding site" evidence="6">
    <location>
        <begin position="208"/>
        <end position="212"/>
    </location>
    <ligand>
        <name>ATP</name>
        <dbReference type="ChEBI" id="CHEBI:30616"/>
    </ligand>
</feature>
<evidence type="ECO:0000256" key="2">
    <source>
        <dbReference type="ARBA" id="ARBA00022679"/>
    </source>
</evidence>
<dbReference type="GO" id="GO:0008776">
    <property type="term" value="F:acetate kinase activity"/>
    <property type="evidence" value="ECO:0007669"/>
    <property type="project" value="UniProtKB-UniRule"/>
</dbReference>
<dbReference type="HAMAP" id="MF_00020">
    <property type="entry name" value="Acetate_kinase"/>
    <property type="match status" value="1"/>
</dbReference>
<dbReference type="InterPro" id="IPR004372">
    <property type="entry name" value="Ac/propionate_kinase"/>
</dbReference>
<evidence type="ECO:0000256" key="5">
    <source>
        <dbReference type="ARBA" id="ARBA00022840"/>
    </source>
</evidence>
<dbReference type="PANTHER" id="PTHR21060:SF15">
    <property type="entry name" value="ACETATE KINASE-RELATED"/>
    <property type="match status" value="1"/>
</dbReference>
<dbReference type="Proteomes" id="UP000538666">
    <property type="component" value="Unassembled WGS sequence"/>
</dbReference>
<proteinExistence type="inferred from homology"/>
<dbReference type="GO" id="GO:0006085">
    <property type="term" value="P:acetyl-CoA biosynthetic process"/>
    <property type="evidence" value="ECO:0007669"/>
    <property type="project" value="UniProtKB-UniRule"/>
</dbReference>
<keyword evidence="4 6" id="KW-0418">Kinase</keyword>
<dbReference type="Pfam" id="PF00871">
    <property type="entry name" value="Acetate_kinase"/>
    <property type="match status" value="1"/>
</dbReference>
<comment type="cofactor">
    <cofactor evidence="6">
        <name>Mg(2+)</name>
        <dbReference type="ChEBI" id="CHEBI:18420"/>
    </cofactor>
    <cofactor evidence="6">
        <name>Mn(2+)</name>
        <dbReference type="ChEBI" id="CHEBI:29035"/>
    </cofactor>
    <text evidence="6">Mg(2+). Can also accept Mn(2+).</text>
</comment>
<gene>
    <name evidence="6" type="primary">ackA</name>
    <name evidence="8" type="ORF">HNQ77_001709</name>
</gene>
<feature type="binding site" evidence="6">
    <location>
        <position position="94"/>
    </location>
    <ligand>
        <name>substrate</name>
    </ligand>
</feature>
<keyword evidence="2 6" id="KW-0808">Transferase</keyword>
<keyword evidence="9" id="KW-1185">Reference proteome</keyword>
<reference evidence="8 9" key="1">
    <citation type="submission" date="2020-08" db="EMBL/GenBank/DDBJ databases">
        <title>Genomic Encyclopedia of Type Strains, Phase IV (KMG-IV): sequencing the most valuable type-strain genomes for metagenomic binning, comparative biology and taxonomic classification.</title>
        <authorList>
            <person name="Goeker M."/>
        </authorList>
    </citation>
    <scope>NUCLEOTIDE SEQUENCE [LARGE SCALE GENOMIC DNA]</scope>
    <source>
        <strain evidence="8 9">DSM 103733</strain>
    </source>
</reference>
<dbReference type="UniPathway" id="UPA00340">
    <property type="reaction ID" value="UER00458"/>
</dbReference>
<feature type="active site" description="Proton donor/acceptor" evidence="6">
    <location>
        <position position="151"/>
    </location>
</feature>
<feature type="binding site" evidence="6">
    <location>
        <position position="7"/>
    </location>
    <ligand>
        <name>Mg(2+)</name>
        <dbReference type="ChEBI" id="CHEBI:18420"/>
    </ligand>
</feature>
<dbReference type="GO" id="GO:0000287">
    <property type="term" value="F:magnesium ion binding"/>
    <property type="evidence" value="ECO:0007669"/>
    <property type="project" value="UniProtKB-UniRule"/>
</dbReference>
<comment type="similarity">
    <text evidence="1 6 7">Belongs to the acetokinase family.</text>
</comment>
<comment type="pathway">
    <text evidence="6">Metabolic intermediate biosynthesis; acetyl-CoA biosynthesis; acetyl-CoA from acetate: step 1/2.</text>
</comment>
<feature type="site" description="Transition state stabilizer" evidence="6">
    <location>
        <position position="241"/>
    </location>
</feature>
<organism evidence="8 9">
    <name type="scientific">Silvibacterium bohemicum</name>
    <dbReference type="NCBI Taxonomy" id="1577686"/>
    <lineage>
        <taxon>Bacteria</taxon>
        <taxon>Pseudomonadati</taxon>
        <taxon>Acidobacteriota</taxon>
        <taxon>Terriglobia</taxon>
        <taxon>Terriglobales</taxon>
        <taxon>Acidobacteriaceae</taxon>
        <taxon>Silvibacterium</taxon>
    </lineage>
</organism>
<evidence type="ECO:0000256" key="7">
    <source>
        <dbReference type="RuleBase" id="RU003835"/>
    </source>
</evidence>
<dbReference type="InterPro" id="IPR000890">
    <property type="entry name" value="Aliphatic_acid_kin_short-chain"/>
</dbReference>
<comment type="subcellular location">
    <subcellularLocation>
        <location evidence="6">Cytoplasm</location>
    </subcellularLocation>
</comment>
<name>A0A841JRH6_9BACT</name>
<comment type="function">
    <text evidence="6">Catalyzes the formation of acetyl phosphate from acetate and ATP. Can also catalyze the reverse reaction.</text>
</comment>
<accession>A0A841JRH6</accession>
<evidence type="ECO:0000313" key="9">
    <source>
        <dbReference type="Proteomes" id="UP000538666"/>
    </source>
</evidence>